<evidence type="ECO:0000313" key="2">
    <source>
        <dbReference type="EMBL" id="SDT33872.1"/>
    </source>
</evidence>
<feature type="compositionally biased region" description="Low complexity" evidence="1">
    <location>
        <begin position="252"/>
        <end position="261"/>
    </location>
</feature>
<evidence type="ECO:0000256" key="1">
    <source>
        <dbReference type="SAM" id="MobiDB-lite"/>
    </source>
</evidence>
<protein>
    <recommendedName>
        <fullName evidence="4">CHAT domain-containing protein</fullName>
    </recommendedName>
</protein>
<name>A0A1H1ZKB3_9PSED</name>
<dbReference type="Proteomes" id="UP000199524">
    <property type="component" value="Chromosome I"/>
</dbReference>
<feature type="region of interest" description="Disordered" evidence="1">
    <location>
        <begin position="244"/>
        <end position="294"/>
    </location>
</feature>
<organism evidence="2 3">
    <name type="scientific">Pseudomonas asplenii</name>
    <dbReference type="NCBI Taxonomy" id="53407"/>
    <lineage>
        <taxon>Bacteria</taxon>
        <taxon>Pseudomonadati</taxon>
        <taxon>Pseudomonadota</taxon>
        <taxon>Gammaproteobacteria</taxon>
        <taxon>Pseudomonadales</taxon>
        <taxon>Pseudomonadaceae</taxon>
        <taxon>Pseudomonas</taxon>
    </lineage>
</organism>
<dbReference type="AlphaFoldDB" id="A0A1H1ZKB3"/>
<accession>A0A1H1ZKB3</accession>
<reference evidence="3" key="1">
    <citation type="submission" date="2016-10" db="EMBL/GenBank/DDBJ databases">
        <authorList>
            <person name="Varghese N."/>
            <person name="Submissions S."/>
        </authorList>
    </citation>
    <scope>NUCLEOTIDE SEQUENCE [LARGE SCALE GENOMIC DNA]</scope>
    <source>
        <strain evidence="3">ATCC 23835</strain>
    </source>
</reference>
<evidence type="ECO:0000313" key="3">
    <source>
        <dbReference type="Proteomes" id="UP000199524"/>
    </source>
</evidence>
<dbReference type="RefSeq" id="WP_090210023.1">
    <property type="nucleotide sequence ID" value="NZ_LT629777.1"/>
</dbReference>
<dbReference type="EMBL" id="LT629777">
    <property type="protein sequence ID" value="SDT33872.1"/>
    <property type="molecule type" value="Genomic_DNA"/>
</dbReference>
<dbReference type="GeneID" id="300209978"/>
<proteinExistence type="predicted"/>
<gene>
    <name evidence="2" type="ORF">SAMN05216598_5121</name>
</gene>
<keyword evidence="3" id="KW-1185">Reference proteome</keyword>
<evidence type="ECO:0008006" key="4">
    <source>
        <dbReference type="Google" id="ProtNLM"/>
    </source>
</evidence>
<sequence length="814" mass="89622">MDADQWIDPQRGIILGEAFHRLLRERSLKIKIVRSVWAWPEGRKAIGLALSEMSNLVGAGYVFPEWEHNVKPRFPIVSKPKRGVAVVTAAPDLLTYGFLSDVRERLEWGGNSDVVEIVVADSIESIRRIRAARLVVLYGKGTEAISAHISHLREELLAQCVVYVDVDDIRIVDWLQSTISALIEQKVHFADAIKLVQEESGWRTLVLSSTQSFLFARHSLFDGPTTVERRISSVDYPSRIEQSLPSRIGDVSPSDFSSHSSGRAGAHRRSAPPSTQELSRDPIKPRGRVRPGPPVERILNARARRGRHELQIWPIEGSVDIDIDIRVKSPLRDGQRDDRPLFPDDRVEWAENSKLLQVHLLEFGCDPESRVLELSRTGNSTTATFTRYGGMGSVDLRFLISDGAQILQTARLQSAPGESIHFFIENIVTPVDRTKASFDVALLVNDSLGKQPSVTIISDTGDAIFYPLSETDTATAREHLLQVLEEAISNPHAALAPLMLKLANKGALLQSNLRSLVHNWPSSEGRIQLVTQSDAFFPIEYLYDGQMPDSPDAQLCTECVGCLNKGKAISNCNIREAGEQLCPMGFLGVSGVIERHLWKSGQEVRPWSTFGEPTPKRYRIDDLSSIAFAASDKADRFRDSEVEPHEVVRIANIESSLGVKRVPDWSSWKANLTQGSPSLLLWLLHLDNDVAFVGANSGLNLSAIGKPHVREAPVVIAIGCSSGLRDMPGGSLPVVLQRSGVRIVVAAMTKILGRHANRVARDLALFLREAASKPNSSTVGEIISAMRRRLLADGLALGLAIVAFGDADIVLGKE</sequence>